<evidence type="ECO:0000313" key="2">
    <source>
        <dbReference type="Proteomes" id="UP000678679"/>
    </source>
</evidence>
<organism evidence="1 2">
    <name type="scientific">Flammeovirga yaeyamensis</name>
    <dbReference type="NCBI Taxonomy" id="367791"/>
    <lineage>
        <taxon>Bacteria</taxon>
        <taxon>Pseudomonadati</taxon>
        <taxon>Bacteroidota</taxon>
        <taxon>Cytophagia</taxon>
        <taxon>Cytophagales</taxon>
        <taxon>Flammeovirgaceae</taxon>
        <taxon>Flammeovirga</taxon>
    </lineage>
</organism>
<name>A0AAX1N8R6_9BACT</name>
<keyword evidence="2" id="KW-1185">Reference proteome</keyword>
<dbReference type="Proteomes" id="UP000678679">
    <property type="component" value="Chromosome 1"/>
</dbReference>
<protein>
    <submittedName>
        <fullName evidence="1">Uncharacterized protein</fullName>
    </submittedName>
</protein>
<dbReference type="RefSeq" id="WP_066210001.1">
    <property type="nucleotide sequence ID" value="NZ_CP076132.1"/>
</dbReference>
<dbReference type="KEGG" id="fya:KMW28_04275"/>
<gene>
    <name evidence="1" type="ORF">KMW28_04275</name>
</gene>
<dbReference type="EMBL" id="CP076132">
    <property type="protein sequence ID" value="QWG02801.1"/>
    <property type="molecule type" value="Genomic_DNA"/>
</dbReference>
<evidence type="ECO:0000313" key="1">
    <source>
        <dbReference type="EMBL" id="QWG02801.1"/>
    </source>
</evidence>
<accession>A0AAX1N8R6</accession>
<proteinExistence type="predicted"/>
<sequence length="129" mass="15434">MLQDKRDYIKRLIKDLEKMMLRFTGMDWVKYREDILESLEKYLTEIVKIDPEDDAKEIELKVLDLSTKLRYNEIELLADTLMMKGKIESDQKFLIASLEILKKLEKVDIMTFSMARQQKIEELEILLSE</sequence>
<reference evidence="1 2" key="1">
    <citation type="submission" date="2021-05" db="EMBL/GenBank/DDBJ databases">
        <title>Comparative genomic studies on the polysaccharide-degrading batcterial strains of the Flammeovirga genus.</title>
        <authorList>
            <person name="Zewei F."/>
            <person name="Zheng Z."/>
            <person name="Yu L."/>
            <person name="Ruyue G."/>
            <person name="Yanhong M."/>
            <person name="Yuanyuan C."/>
            <person name="Jingyan G."/>
            <person name="Wenjun H."/>
        </authorList>
    </citation>
    <scope>NUCLEOTIDE SEQUENCE [LARGE SCALE GENOMIC DNA]</scope>
    <source>
        <strain evidence="1 2">NBRC:100898</strain>
    </source>
</reference>
<dbReference type="AlphaFoldDB" id="A0AAX1N8R6"/>